<dbReference type="PANTHER" id="PTHR42711">
    <property type="entry name" value="ABC TRANSPORTER ATP-BINDING PROTEIN"/>
    <property type="match status" value="1"/>
</dbReference>
<keyword evidence="4 7" id="KW-0067">ATP-binding</keyword>
<evidence type="ECO:0000313" key="7">
    <source>
        <dbReference type="EMBL" id="WIN00776.1"/>
    </source>
</evidence>
<reference evidence="7 8" key="1">
    <citation type="submission" date="2023-06" db="EMBL/GenBank/DDBJ databases">
        <authorList>
            <person name="Yushchuk O."/>
            <person name="Binda E."/>
            <person name="Ruckert-Reed C."/>
            <person name="Fedorenko V."/>
            <person name="Kalinowski J."/>
            <person name="Marinelli F."/>
        </authorList>
    </citation>
    <scope>NUCLEOTIDE SEQUENCE [LARGE SCALE GENOMIC DNA]</scope>
    <source>
        <strain evidence="7 8">NRRL 3884</strain>
    </source>
</reference>
<accession>A0ABY8WUU7</accession>
<dbReference type="Gene3D" id="3.40.50.300">
    <property type="entry name" value="P-loop containing nucleotide triphosphate hydrolases"/>
    <property type="match status" value="1"/>
</dbReference>
<name>A0ABY8WUU7_9ACTN</name>
<gene>
    <name evidence="7" type="ORF">ACTOB_002562</name>
</gene>
<organism evidence="7 8">
    <name type="scientific">Actinoplanes oblitus</name>
    <dbReference type="NCBI Taxonomy" id="3040509"/>
    <lineage>
        <taxon>Bacteria</taxon>
        <taxon>Bacillati</taxon>
        <taxon>Actinomycetota</taxon>
        <taxon>Actinomycetes</taxon>
        <taxon>Micromonosporales</taxon>
        <taxon>Micromonosporaceae</taxon>
        <taxon>Actinoplanes</taxon>
    </lineage>
</organism>
<dbReference type="CDD" id="cd03230">
    <property type="entry name" value="ABC_DR_subfamily_A"/>
    <property type="match status" value="1"/>
</dbReference>
<dbReference type="Pfam" id="PF00005">
    <property type="entry name" value="ABC_tran"/>
    <property type="match status" value="1"/>
</dbReference>
<dbReference type="InterPro" id="IPR003593">
    <property type="entry name" value="AAA+_ATPase"/>
</dbReference>
<dbReference type="InterPro" id="IPR027417">
    <property type="entry name" value="P-loop_NTPase"/>
</dbReference>
<dbReference type="PROSITE" id="PS50893">
    <property type="entry name" value="ABC_TRANSPORTER_2"/>
    <property type="match status" value="1"/>
</dbReference>
<dbReference type="SUPFAM" id="SSF52540">
    <property type="entry name" value="P-loop containing nucleoside triphosphate hydrolases"/>
    <property type="match status" value="1"/>
</dbReference>
<keyword evidence="3" id="KW-0547">Nucleotide-binding</keyword>
<dbReference type="EMBL" id="CP126980">
    <property type="protein sequence ID" value="WIN00776.1"/>
    <property type="molecule type" value="Genomic_DNA"/>
</dbReference>
<evidence type="ECO:0000256" key="3">
    <source>
        <dbReference type="ARBA" id="ARBA00022741"/>
    </source>
</evidence>
<feature type="domain" description="ABC transporter" evidence="6">
    <location>
        <begin position="8"/>
        <end position="236"/>
    </location>
</feature>
<dbReference type="GO" id="GO:0005524">
    <property type="term" value="F:ATP binding"/>
    <property type="evidence" value="ECO:0007669"/>
    <property type="project" value="UniProtKB-KW"/>
</dbReference>
<evidence type="ECO:0000256" key="2">
    <source>
        <dbReference type="ARBA" id="ARBA00022448"/>
    </source>
</evidence>
<dbReference type="InterPro" id="IPR050763">
    <property type="entry name" value="ABC_transporter_ATP-binding"/>
</dbReference>
<sequence>MTVNEAALEIRGLTKTFGSYRAVDHVDLTVRPGTFHGIVGPNGAGKSTTIGMAVGLITPDAGTIRLLGEDALADRARARALTGVLPDGLDFPERLTGAELLHYCAGLRGVASPGRRIAELIEVLGLAKGAATPLADCSTGTRKKVGLAQALLHAPRLLVLDEPFEAVDPVSAAAIRRVLRRFVAGGGSTVLSTHSMLLVEQMCDDVTVIHRGRVVAAGTVAEVAGEAGLEERFVELVGADAPGSADLDWLIAG</sequence>
<evidence type="ECO:0000256" key="1">
    <source>
        <dbReference type="ARBA" id="ARBA00004202"/>
    </source>
</evidence>
<dbReference type="PANTHER" id="PTHR42711:SF19">
    <property type="entry name" value="DOXORUBICIN RESISTANCE ATP-BINDING PROTEIN DRRA"/>
    <property type="match status" value="1"/>
</dbReference>
<dbReference type="Proteomes" id="UP001240150">
    <property type="component" value="Chromosome"/>
</dbReference>
<keyword evidence="8" id="KW-1185">Reference proteome</keyword>
<evidence type="ECO:0000256" key="5">
    <source>
        <dbReference type="ARBA" id="ARBA00023251"/>
    </source>
</evidence>
<evidence type="ECO:0000313" key="8">
    <source>
        <dbReference type="Proteomes" id="UP001240150"/>
    </source>
</evidence>
<evidence type="ECO:0000256" key="4">
    <source>
        <dbReference type="ARBA" id="ARBA00022840"/>
    </source>
</evidence>
<dbReference type="InterPro" id="IPR003439">
    <property type="entry name" value="ABC_transporter-like_ATP-bd"/>
</dbReference>
<comment type="subcellular location">
    <subcellularLocation>
        <location evidence="1">Cell membrane</location>
        <topology evidence="1">Peripheral membrane protein</topology>
    </subcellularLocation>
</comment>
<proteinExistence type="predicted"/>
<dbReference type="RefSeq" id="WP_284922303.1">
    <property type="nucleotide sequence ID" value="NZ_CP126980.1"/>
</dbReference>
<dbReference type="SMART" id="SM00382">
    <property type="entry name" value="AAA"/>
    <property type="match status" value="1"/>
</dbReference>
<evidence type="ECO:0000259" key="6">
    <source>
        <dbReference type="PROSITE" id="PS50893"/>
    </source>
</evidence>
<protein>
    <submittedName>
        <fullName evidence="7">ABC transporter ATP-binding protein</fullName>
    </submittedName>
</protein>
<keyword evidence="5" id="KW-0046">Antibiotic resistance</keyword>
<keyword evidence="2" id="KW-0813">Transport</keyword>